<organism evidence="1 2">
    <name type="scientific">Nocardia farcinica</name>
    <dbReference type="NCBI Taxonomy" id="37329"/>
    <lineage>
        <taxon>Bacteria</taxon>
        <taxon>Bacillati</taxon>
        <taxon>Actinomycetota</taxon>
        <taxon>Actinomycetes</taxon>
        <taxon>Mycobacteriales</taxon>
        <taxon>Nocardiaceae</taxon>
        <taxon>Nocardia</taxon>
    </lineage>
</organism>
<dbReference type="InterPro" id="IPR047990">
    <property type="entry name" value="DLW39-like"/>
</dbReference>
<proteinExistence type="predicted"/>
<dbReference type="KEGG" id="nfr:ERS450000_04176"/>
<protein>
    <submittedName>
        <fullName evidence="1">Uncharacterized protein</fullName>
    </submittedName>
</protein>
<dbReference type="RefSeq" id="WP_211152678.1">
    <property type="nucleotide sequence ID" value="NZ_CAACYE020000001.1"/>
</dbReference>
<dbReference type="Proteomes" id="UP000057820">
    <property type="component" value="Plasmid 2"/>
</dbReference>
<dbReference type="NCBIfam" id="NF038356">
    <property type="entry name" value="actino_DLW39"/>
    <property type="match status" value="1"/>
</dbReference>
<dbReference type="AlphaFoldDB" id="A0A0H5NZG5"/>
<sequence>MKILLTVGVVLAVLIGITKLRKRDEADLWHEVTTR</sequence>
<evidence type="ECO:0000313" key="2">
    <source>
        <dbReference type="Proteomes" id="UP000057820"/>
    </source>
</evidence>
<geneLocation type="plasmid" evidence="1">
    <name>2</name>
</geneLocation>
<dbReference type="EMBL" id="LN868939">
    <property type="protein sequence ID" value="CRY81040.1"/>
    <property type="molecule type" value="Genomic_DNA"/>
</dbReference>
<name>A0A0H5NZG5_NOCFR</name>
<evidence type="ECO:0000313" key="1">
    <source>
        <dbReference type="EMBL" id="CRY81040.1"/>
    </source>
</evidence>
<dbReference type="GeneID" id="69054535"/>
<gene>
    <name evidence="1" type="ORF">ERS450000_04176</name>
</gene>
<keyword evidence="1" id="KW-0614">Plasmid</keyword>
<reference evidence="2" key="1">
    <citation type="submission" date="2015-03" db="EMBL/GenBank/DDBJ databases">
        <authorList>
            <consortium name="Pathogen Informatics"/>
        </authorList>
    </citation>
    <scope>NUCLEOTIDE SEQUENCE [LARGE SCALE GENOMIC DNA]</scope>
    <source>
        <strain evidence="2">NCTC11134</strain>
        <plasmid evidence="2">2</plasmid>
    </source>
</reference>
<accession>A0A0H5NZG5</accession>